<dbReference type="GO" id="GO:0070497">
    <property type="term" value="F:6-carboxytetrahydropterin synthase activity"/>
    <property type="evidence" value="ECO:0007669"/>
    <property type="project" value="UniProtKB-EC"/>
</dbReference>
<dbReference type="AlphaFoldDB" id="A0A265DVU3"/>
<name>A0A265DVU3_9GAMM</name>
<dbReference type="UniPathway" id="UPA00391"/>
<dbReference type="Proteomes" id="UP000005756">
    <property type="component" value="Unassembled WGS sequence"/>
</dbReference>
<evidence type="ECO:0000256" key="1">
    <source>
        <dbReference type="ARBA" id="ARBA00005061"/>
    </source>
</evidence>
<dbReference type="OrthoDB" id="5820615at2"/>
<dbReference type="InterPro" id="IPR007115">
    <property type="entry name" value="6-PTP_synth/QueD"/>
</dbReference>
<evidence type="ECO:0000256" key="4">
    <source>
        <dbReference type="ARBA" id="ARBA00018141"/>
    </source>
</evidence>
<reference evidence="8 10" key="2">
    <citation type="submission" date="2017-07" db="EMBL/GenBank/DDBJ databases">
        <title>Shotgun whole genome sequences of three halophilic bacterial isolates.</title>
        <authorList>
            <person name="Pozzo T."/>
            <person name="Higdon S.M."/>
            <person name="Quillaguaman J."/>
        </authorList>
    </citation>
    <scope>NUCLEOTIDE SEQUENCE [LARGE SCALE GENOMIC DNA]</scope>
    <source>
        <strain evidence="8 10">LC1</strain>
    </source>
</reference>
<reference evidence="7 9" key="1">
    <citation type="submission" date="2011-10" db="EMBL/GenBank/DDBJ databases">
        <authorList>
            <person name="Quillaguamn J."/>
            <person name="Guzmn D."/>
            <person name="Balderrama-Subieta A."/>
            <person name="Cardona-Ortuo C."/>
            <person name="Guevara-Martnez M."/>
            <person name="Callisaya-Quispe N."/>
        </authorList>
    </citation>
    <scope>NUCLEOTIDE SEQUENCE [LARGE SCALE GENOMIC DNA]</scope>
    <source>
        <strain evidence="7 9">LC1</strain>
    </source>
</reference>
<evidence type="ECO:0000313" key="10">
    <source>
        <dbReference type="Proteomes" id="UP000216538"/>
    </source>
</evidence>
<evidence type="ECO:0000313" key="9">
    <source>
        <dbReference type="Proteomes" id="UP000005756"/>
    </source>
</evidence>
<keyword evidence="10" id="KW-1185">Reference proteome</keyword>
<evidence type="ECO:0000256" key="2">
    <source>
        <dbReference type="ARBA" id="ARBA00008900"/>
    </source>
</evidence>
<dbReference type="EMBL" id="NPEY01000013">
    <property type="protein sequence ID" value="OZT73128.1"/>
    <property type="molecule type" value="Genomic_DNA"/>
</dbReference>
<dbReference type="SUPFAM" id="SSF55620">
    <property type="entry name" value="Tetrahydrobiopterin biosynthesis enzymes-like"/>
    <property type="match status" value="2"/>
</dbReference>
<evidence type="ECO:0000256" key="3">
    <source>
        <dbReference type="ARBA" id="ARBA00012982"/>
    </source>
</evidence>
<evidence type="ECO:0000256" key="5">
    <source>
        <dbReference type="ARBA" id="ARBA00031449"/>
    </source>
</evidence>
<dbReference type="EC" id="4.1.2.50" evidence="3"/>
<accession>A0A265DVU3</accession>
<evidence type="ECO:0000313" key="8">
    <source>
        <dbReference type="EMBL" id="OZT73128.1"/>
    </source>
</evidence>
<organism evidence="7 9">
    <name type="scientific">Vreelandella boliviensis LC1</name>
    <dbReference type="NCBI Taxonomy" id="1072583"/>
    <lineage>
        <taxon>Bacteria</taxon>
        <taxon>Pseudomonadati</taxon>
        <taxon>Pseudomonadota</taxon>
        <taxon>Gammaproteobacteria</taxon>
        <taxon>Oceanospirillales</taxon>
        <taxon>Halomonadaceae</taxon>
        <taxon>Vreelandella</taxon>
    </lineage>
</organism>
<dbReference type="RefSeq" id="WP_007114388.1">
    <property type="nucleotide sequence ID" value="NZ_JH393259.1"/>
</dbReference>
<gene>
    <name evidence="8" type="ORF">CE457_15480</name>
    <name evidence="7" type="ORF">KUC_3457</name>
</gene>
<dbReference type="STRING" id="1072583.KUC_3457"/>
<evidence type="ECO:0000313" key="7">
    <source>
        <dbReference type="EMBL" id="EHJ91899.1"/>
    </source>
</evidence>
<dbReference type="Proteomes" id="UP000216538">
    <property type="component" value="Unassembled WGS sequence"/>
</dbReference>
<comment type="pathway">
    <text evidence="1">Purine metabolism; 7-cyano-7-deazaguanine biosynthesis.</text>
</comment>
<dbReference type="EMBL" id="JH393259">
    <property type="protein sequence ID" value="EHJ91899.1"/>
    <property type="molecule type" value="Genomic_DNA"/>
</dbReference>
<evidence type="ECO:0000256" key="6">
    <source>
        <dbReference type="ARBA" id="ARBA00048807"/>
    </source>
</evidence>
<dbReference type="InterPro" id="IPR038418">
    <property type="entry name" value="6-PTP_synth/QueD_sf"/>
</dbReference>
<protein>
    <recommendedName>
        <fullName evidence="4">6-carboxy-5,6,7,8-tetrahydropterin synthase</fullName>
        <ecNumber evidence="3">4.1.2.50</ecNumber>
    </recommendedName>
    <alternativeName>
        <fullName evidence="5">Queuosine biosynthesis protein QueD</fullName>
    </alternativeName>
</protein>
<comment type="similarity">
    <text evidence="2">Belongs to the PTPS family. QueD subfamily.</text>
</comment>
<comment type="catalytic activity">
    <reaction evidence="6">
        <text>7,8-dihydroneopterin 3'-triphosphate + H2O = 6-carboxy-5,6,7,8-tetrahydropterin + triphosphate + acetaldehyde + 2 H(+)</text>
        <dbReference type="Rhea" id="RHEA:27966"/>
        <dbReference type="ChEBI" id="CHEBI:15343"/>
        <dbReference type="ChEBI" id="CHEBI:15377"/>
        <dbReference type="ChEBI" id="CHEBI:15378"/>
        <dbReference type="ChEBI" id="CHEBI:18036"/>
        <dbReference type="ChEBI" id="CHEBI:58462"/>
        <dbReference type="ChEBI" id="CHEBI:61032"/>
        <dbReference type="EC" id="4.1.2.50"/>
    </reaction>
</comment>
<proteinExistence type="inferred from homology"/>
<sequence>MSLFVQQLTHIDVSLWCPQRGLVGCSWQVDAVLDGELGEDGMLFDFGEVKPWIKRTLDSGLDHTLLVPTQAPGVTVTECPEGICIRTTTPYPMEVRGPKEAFSLLPWQAIDSDTVAEHLSQQLTEQRPENVHQVTLTLSDEAIDGAAYGYTHGLKRHLGNCQRIAHGHRSRLHIFQQGVRQPKLEQHWAKWLENRYLLEEADITKRDNDFLTCGYRAAQGDFSITLPQSLCAVLPGPTTVENIAAWLAKEVTTQSGVATRIQAFEGINKGAVAMFSPSAIPSARL</sequence>
<dbReference type="Gene3D" id="3.30.479.10">
    <property type="entry name" value="6-pyruvoyl tetrahydropterin synthase/QueD"/>
    <property type="match status" value="2"/>
</dbReference>
<dbReference type="Pfam" id="PF01242">
    <property type="entry name" value="PTPS"/>
    <property type="match status" value="1"/>
</dbReference>